<accession>A0A3T0ECD5</accession>
<reference evidence="1 2" key="1">
    <citation type="submission" date="2016-12" db="EMBL/GenBank/DDBJ databases">
        <title>The genome of dimorphic prosthecate Glycocaulis alkaliphilus 6b-8t, isolated from crude oil dictates its adaptability in petroleum environments.</title>
        <authorList>
            <person name="Wu X.-L."/>
            <person name="Geng S."/>
        </authorList>
    </citation>
    <scope>NUCLEOTIDE SEQUENCE [LARGE SCALE GENOMIC DNA]</scope>
    <source>
        <strain evidence="1 2">6B-8</strain>
    </source>
</reference>
<dbReference type="OrthoDB" id="7937304at2"/>
<gene>
    <name evidence="1" type="ORF">X907_2444</name>
</gene>
<dbReference type="EMBL" id="CP018911">
    <property type="protein sequence ID" value="AZU04959.1"/>
    <property type="molecule type" value="Genomic_DNA"/>
</dbReference>
<protein>
    <submittedName>
        <fullName evidence="1">Uncharacterized protein</fullName>
    </submittedName>
</protein>
<dbReference type="KEGG" id="gak:X907_2444"/>
<organism evidence="1 2">
    <name type="scientific">Glycocaulis alkaliphilus</name>
    <dbReference type="NCBI Taxonomy" id="1434191"/>
    <lineage>
        <taxon>Bacteria</taxon>
        <taxon>Pseudomonadati</taxon>
        <taxon>Pseudomonadota</taxon>
        <taxon>Alphaproteobacteria</taxon>
        <taxon>Maricaulales</taxon>
        <taxon>Maricaulaceae</taxon>
        <taxon>Glycocaulis</taxon>
    </lineage>
</organism>
<proteinExistence type="predicted"/>
<dbReference type="PANTHER" id="PTHR33361">
    <property type="entry name" value="GLR0591 PROTEIN"/>
    <property type="match status" value="1"/>
</dbReference>
<dbReference type="AlphaFoldDB" id="A0A3T0ECD5"/>
<sequence length="582" mass="65185">MRHLICGIAASVLIASAAHADPAEDFASLVADYEAWTEEQNVQARIRAGDLDAMREWRDISRETIEARDTQMAGFYDRMRAIDPAALEGSDTASYAVLEHMLRHAVALPQAQGMYFPFTNDSGFHTSADFAAMSARLRNADEAEAWIDRLAAYPAHLDAWMGWLDEAIQAGWTQPREIIPGVIDQIAAQIVDDPRDSALFMPLANLPASIPAEAREALQARGAAVIADTVMPAIAGLRDYFENTYMPAARESIGVSEVPGGREYYRALVRYHTSLDLTPEEVHQTGLAEVARIRAEMDDVIARTGFEGSFDEFTHYLRTDPRFYAQSEMELMMRASYLSKLADDAMPAVFNRLPRLPYGVRPVPPAIAPNYTTGRYWPGDAETGRAGGYMVNTYALDQRPLYELPALTLHEAVPGHHHQIALAQEIEDMPAFRRRASITAFTEGWGLYSEFLGLDMGFYEDAYEDFGRLSYEMWRACRLVVDTGMHYFGWTREEAEACFLDNSALAPLNVTNEVSRYISWPGQALAYKTGEILIRRLRSQGEARLGEDFDLADFHDTILEEGPLPLSYLESKMEAWIAEQEG</sequence>
<dbReference type="RefSeq" id="WP_127568344.1">
    <property type="nucleotide sequence ID" value="NZ_BMFB01000001.1"/>
</dbReference>
<evidence type="ECO:0000313" key="2">
    <source>
        <dbReference type="Proteomes" id="UP000286954"/>
    </source>
</evidence>
<dbReference type="PANTHER" id="PTHR33361:SF2">
    <property type="entry name" value="DUF885 DOMAIN-CONTAINING PROTEIN"/>
    <property type="match status" value="1"/>
</dbReference>
<evidence type="ECO:0000313" key="1">
    <source>
        <dbReference type="EMBL" id="AZU04959.1"/>
    </source>
</evidence>
<dbReference type="Pfam" id="PF05960">
    <property type="entry name" value="DUF885"/>
    <property type="match status" value="1"/>
</dbReference>
<name>A0A3T0ECD5_9PROT</name>
<dbReference type="InterPro" id="IPR010281">
    <property type="entry name" value="DUF885"/>
</dbReference>
<keyword evidence="2" id="KW-1185">Reference proteome</keyword>
<dbReference type="Proteomes" id="UP000286954">
    <property type="component" value="Chromosome"/>
</dbReference>